<gene>
    <name evidence="2" type="ORF">F4553_001736</name>
</gene>
<evidence type="ECO:0000313" key="2">
    <source>
        <dbReference type="EMBL" id="MBB5868357.1"/>
    </source>
</evidence>
<accession>A0A841BGZ3</accession>
<organism evidence="2 3">
    <name type="scientific">Allocatelliglobosispora scoriae</name>
    <dbReference type="NCBI Taxonomy" id="643052"/>
    <lineage>
        <taxon>Bacteria</taxon>
        <taxon>Bacillati</taxon>
        <taxon>Actinomycetota</taxon>
        <taxon>Actinomycetes</taxon>
        <taxon>Micromonosporales</taxon>
        <taxon>Micromonosporaceae</taxon>
        <taxon>Allocatelliglobosispora</taxon>
    </lineage>
</organism>
<protein>
    <submittedName>
        <fullName evidence="2">Uncharacterized protein</fullName>
    </submittedName>
</protein>
<evidence type="ECO:0000313" key="3">
    <source>
        <dbReference type="Proteomes" id="UP000587527"/>
    </source>
</evidence>
<dbReference type="AlphaFoldDB" id="A0A841BGZ3"/>
<evidence type="ECO:0000256" key="1">
    <source>
        <dbReference type="SAM" id="MobiDB-lite"/>
    </source>
</evidence>
<dbReference type="Proteomes" id="UP000587527">
    <property type="component" value="Unassembled WGS sequence"/>
</dbReference>
<dbReference type="EMBL" id="JACHMN010000002">
    <property type="protein sequence ID" value="MBB5868357.1"/>
    <property type="molecule type" value="Genomic_DNA"/>
</dbReference>
<sequence>MDGNGGTVSECFSAVSGRGTVPKGKVLRIAVGDGPFFPAAESAQVFVSTKTWRINNVRLQQAGPYQLHALLLTPGESKTLTEMAAARGDQTGSYSVDDLPVPPEDTVNVTRTGPDCSP</sequence>
<dbReference type="RefSeq" id="WP_184834231.1">
    <property type="nucleotide sequence ID" value="NZ_JACHMN010000002.1"/>
</dbReference>
<name>A0A841BGZ3_9ACTN</name>
<feature type="region of interest" description="Disordered" evidence="1">
    <location>
        <begin position="89"/>
        <end position="118"/>
    </location>
</feature>
<reference evidence="2 3" key="1">
    <citation type="submission" date="2020-08" db="EMBL/GenBank/DDBJ databases">
        <title>Sequencing the genomes of 1000 actinobacteria strains.</title>
        <authorList>
            <person name="Klenk H.-P."/>
        </authorList>
    </citation>
    <scope>NUCLEOTIDE SEQUENCE [LARGE SCALE GENOMIC DNA]</scope>
    <source>
        <strain evidence="2 3">DSM 45362</strain>
    </source>
</reference>
<proteinExistence type="predicted"/>
<keyword evidence="3" id="KW-1185">Reference proteome</keyword>
<comment type="caution">
    <text evidence="2">The sequence shown here is derived from an EMBL/GenBank/DDBJ whole genome shotgun (WGS) entry which is preliminary data.</text>
</comment>